<dbReference type="PROSITE" id="PS52016">
    <property type="entry name" value="TONB_DEPENDENT_REC_3"/>
    <property type="match status" value="1"/>
</dbReference>
<keyword evidence="6 7" id="KW-0998">Cell outer membrane</keyword>
<dbReference type="EMBL" id="FOBB01000007">
    <property type="protein sequence ID" value="SEM96075.1"/>
    <property type="molecule type" value="Genomic_DNA"/>
</dbReference>
<dbReference type="InterPro" id="IPR008969">
    <property type="entry name" value="CarboxyPept-like_regulatory"/>
</dbReference>
<dbReference type="Gene3D" id="2.60.40.1120">
    <property type="entry name" value="Carboxypeptidase-like, regulatory domain"/>
    <property type="match status" value="1"/>
</dbReference>
<dbReference type="SUPFAM" id="SSF49464">
    <property type="entry name" value="Carboxypeptidase regulatory domain-like"/>
    <property type="match status" value="1"/>
</dbReference>
<dbReference type="Gene3D" id="2.170.130.10">
    <property type="entry name" value="TonB-dependent receptor, plug domain"/>
    <property type="match status" value="1"/>
</dbReference>
<proteinExistence type="inferred from homology"/>
<name>A0A1H8CM13_9BACT</name>
<evidence type="ECO:0000256" key="7">
    <source>
        <dbReference type="PROSITE-ProRule" id="PRU01360"/>
    </source>
</evidence>
<evidence type="ECO:0000256" key="6">
    <source>
        <dbReference type="ARBA" id="ARBA00023237"/>
    </source>
</evidence>
<evidence type="ECO:0000256" key="2">
    <source>
        <dbReference type="ARBA" id="ARBA00022448"/>
    </source>
</evidence>
<dbReference type="AlphaFoldDB" id="A0A1H8CM13"/>
<evidence type="ECO:0000256" key="3">
    <source>
        <dbReference type="ARBA" id="ARBA00022452"/>
    </source>
</evidence>
<dbReference type="Pfam" id="PF07715">
    <property type="entry name" value="Plug"/>
    <property type="match status" value="1"/>
</dbReference>
<evidence type="ECO:0000256" key="5">
    <source>
        <dbReference type="ARBA" id="ARBA00023136"/>
    </source>
</evidence>
<dbReference type="NCBIfam" id="TIGR04056">
    <property type="entry name" value="OMP_RagA_SusC"/>
    <property type="match status" value="1"/>
</dbReference>
<evidence type="ECO:0000313" key="10">
    <source>
        <dbReference type="EMBL" id="SEM96075.1"/>
    </source>
</evidence>
<keyword evidence="8" id="KW-0732">Signal</keyword>
<accession>A0A1H8CM13</accession>
<keyword evidence="5 7" id="KW-0472">Membrane</keyword>
<dbReference type="Proteomes" id="UP000198984">
    <property type="component" value="Unassembled WGS sequence"/>
</dbReference>
<evidence type="ECO:0000259" key="9">
    <source>
        <dbReference type="Pfam" id="PF07715"/>
    </source>
</evidence>
<sequence length="1143" mass="125503">MKVTGTHKGKTLLVLTLAAAFTVQAQDLAYRRPQSTHADTPLLTQRTGTLPLKTALQKLEKTYRINFAYNARLIAEKQVPANALDQSGNLPLENVLQAILPPLDLQYKRIDSAVYVIKPLNTQGGANSNDSTENTMSYLQTAPVKGKITDKAGTPLIGVTVRVKGTTTGGTTGADGTFAINVPEGKDTLQVSYLGYLPQEISIAGKTTVDIVMQSSESQLEQVVVVGYGTQRKRDLTGSISSVKGEELAKQPVLTATQAAQGKIAGVQIISSGQPNTQPQIRVRGTGSVMAGANPLYVVDGVLTDDIRNINSADIVNMDVLKDASAAIYGVRAANGVIIITTRKGKSGKTEVRYDANAGFRQASSLVKMADRNQYIDYLKDAAPGKDPATDAAAFPGSSNWYDATLRKAFQMNHNLSVSGGTDKHTYFFSGGYIQDDGIIKTNTFRRFTLRANNEVNISDQWKFSTQLSYSRGDGRNVPLNDIYGNIYRAAPVVDPEENGRYGNTSAWGNVGNPLLTLDKKNYRQQDSRLQGNLALEFTPIKALRFRSAFNADLRWGNDRIYQYKYLNDDKIFLVAGGNQRSENSQLIMDNSRSQGWVWDNTATYDQTFGKSTLTLLAGSVTEGFYSTYLTGSRINVPESEDLWYLDLGNPDVQSKINNGGDKYARQSFVGRVNYGYDNRYLLSASIRADGSSKFRERWGYFPTVGVGWVISQEAFMKDQNLFSFLKLRGSWGILGNDNIPTNAYINTATVNLPYFYDGVITLGNALQDTKDANLKWESTNQFDVGFEFTLLNEHLSGEVDYYNKKTKDALTVVNIPSILGDPNNTYITNAASFKNTGYEISLNWKDNITKDLSYSVGGNITFNKNEITNLAGGQALLGGNVGQQSFVTRTDNGQPVASFYVLQSLGVFQSQDEINSYKSKDGTVIQPGAKPGDLKYQDYNGDGMIDDNDKQYKGSYQPKFFYGFNLGLNFKGFDLTADFYGSGGNKIYNGKKAFRYANTDNIEAEYADHRWKADRPSTTDPSLLVSSMPASTYFIESGAFLRCNNLTIGYALPAATLKAIGINRFRVYLTSQNLFTLKKFSGFSPELPGGTIDFDNSINNRTNTRSSASNTTNNTSGILDAGIELNAYPTTRTFAFGVNVSF</sequence>
<organism evidence="10 11">
    <name type="scientific">Chitinophaga rupis</name>
    <dbReference type="NCBI Taxonomy" id="573321"/>
    <lineage>
        <taxon>Bacteria</taxon>
        <taxon>Pseudomonadati</taxon>
        <taxon>Bacteroidota</taxon>
        <taxon>Chitinophagia</taxon>
        <taxon>Chitinophagales</taxon>
        <taxon>Chitinophagaceae</taxon>
        <taxon>Chitinophaga</taxon>
    </lineage>
</organism>
<comment type="subcellular location">
    <subcellularLocation>
        <location evidence="1 7">Cell outer membrane</location>
        <topology evidence="1 7">Multi-pass membrane protein</topology>
    </subcellularLocation>
</comment>
<reference evidence="10 11" key="1">
    <citation type="submission" date="2016-10" db="EMBL/GenBank/DDBJ databases">
        <authorList>
            <person name="de Groot N.N."/>
        </authorList>
    </citation>
    <scope>NUCLEOTIDE SEQUENCE [LARGE SCALE GENOMIC DNA]</scope>
    <source>
        <strain evidence="10 11">DSM 21039</strain>
    </source>
</reference>
<dbReference type="InterPro" id="IPR023997">
    <property type="entry name" value="TonB-dep_OMP_SusC/RagA_CS"/>
</dbReference>
<dbReference type="Gene3D" id="2.40.170.20">
    <property type="entry name" value="TonB-dependent receptor, beta-barrel domain"/>
    <property type="match status" value="1"/>
</dbReference>
<evidence type="ECO:0000256" key="4">
    <source>
        <dbReference type="ARBA" id="ARBA00022692"/>
    </source>
</evidence>
<evidence type="ECO:0000256" key="1">
    <source>
        <dbReference type="ARBA" id="ARBA00004571"/>
    </source>
</evidence>
<dbReference type="InterPro" id="IPR039426">
    <property type="entry name" value="TonB-dep_rcpt-like"/>
</dbReference>
<dbReference type="SUPFAM" id="SSF56935">
    <property type="entry name" value="Porins"/>
    <property type="match status" value="1"/>
</dbReference>
<dbReference type="Gene3D" id="3.55.50.30">
    <property type="match status" value="1"/>
</dbReference>
<evidence type="ECO:0000313" key="11">
    <source>
        <dbReference type="Proteomes" id="UP000198984"/>
    </source>
</evidence>
<dbReference type="InterPro" id="IPR012910">
    <property type="entry name" value="Plug_dom"/>
</dbReference>
<gene>
    <name evidence="10" type="ORF">SAMN04488505_107167</name>
</gene>
<evidence type="ECO:0000256" key="8">
    <source>
        <dbReference type="SAM" id="SignalP"/>
    </source>
</evidence>
<dbReference type="InterPro" id="IPR037066">
    <property type="entry name" value="Plug_dom_sf"/>
</dbReference>
<dbReference type="InterPro" id="IPR036942">
    <property type="entry name" value="Beta-barrel_TonB_sf"/>
</dbReference>
<dbReference type="InterPro" id="IPR023996">
    <property type="entry name" value="TonB-dep_OMP_SusC/RagA"/>
</dbReference>
<protein>
    <submittedName>
        <fullName evidence="10">TonB-linked outer membrane protein, SusC/RagA family</fullName>
    </submittedName>
</protein>
<dbReference type="Pfam" id="PF13715">
    <property type="entry name" value="CarbopepD_reg_2"/>
    <property type="match status" value="1"/>
</dbReference>
<keyword evidence="4 7" id="KW-0812">Transmembrane</keyword>
<keyword evidence="3 7" id="KW-1134">Transmembrane beta strand</keyword>
<feature type="domain" description="TonB-dependent receptor plug" evidence="9">
    <location>
        <begin position="233"/>
        <end position="337"/>
    </location>
</feature>
<feature type="signal peptide" evidence="8">
    <location>
        <begin position="1"/>
        <end position="25"/>
    </location>
</feature>
<dbReference type="STRING" id="573321.SAMN04488505_107167"/>
<keyword evidence="11" id="KW-1185">Reference proteome</keyword>
<dbReference type="RefSeq" id="WP_238386672.1">
    <property type="nucleotide sequence ID" value="NZ_FOBB01000007.1"/>
</dbReference>
<feature type="chain" id="PRO_5011491546" evidence="8">
    <location>
        <begin position="26"/>
        <end position="1143"/>
    </location>
</feature>
<comment type="similarity">
    <text evidence="7">Belongs to the TonB-dependent receptor family.</text>
</comment>
<dbReference type="GO" id="GO:0009279">
    <property type="term" value="C:cell outer membrane"/>
    <property type="evidence" value="ECO:0007669"/>
    <property type="project" value="UniProtKB-SubCell"/>
</dbReference>
<dbReference type="NCBIfam" id="TIGR04057">
    <property type="entry name" value="SusC_RagA_signa"/>
    <property type="match status" value="1"/>
</dbReference>
<keyword evidence="2 7" id="KW-0813">Transport</keyword>